<accession>A0ABM7Z409</accession>
<dbReference type="EMBL" id="AP025732">
    <property type="protein sequence ID" value="BDI17756.1"/>
    <property type="molecule type" value="Genomic_DNA"/>
</dbReference>
<reference evidence="1" key="1">
    <citation type="submission" date="2022-04" db="EMBL/GenBank/DDBJ databases">
        <title>Complete genome sequence of a cyanobacterium, Nostoc sp. SO-36, isolated in Antarctica.</title>
        <authorList>
            <person name="Kanesaki Y."/>
            <person name="Effendi D."/>
            <person name="Sakamoto T."/>
            <person name="Ohtani S."/>
            <person name="Awai K."/>
        </authorList>
    </citation>
    <scope>NUCLEOTIDE SEQUENCE</scope>
    <source>
        <strain evidence="1">SO-36</strain>
    </source>
</reference>
<name>A0ABM7Z409_NOSCO</name>
<organism evidence="1 2">
    <name type="scientific">Nostoc cf. commune SO-36</name>
    <dbReference type="NCBI Taxonomy" id="449208"/>
    <lineage>
        <taxon>Bacteria</taxon>
        <taxon>Bacillati</taxon>
        <taxon>Cyanobacteriota</taxon>
        <taxon>Cyanophyceae</taxon>
        <taxon>Nostocales</taxon>
        <taxon>Nostocaceae</taxon>
        <taxon>Nostoc</taxon>
    </lineage>
</organism>
<sequence>MQEVFSYHQELINRISPIVENLFQGNSLYQVKLNQREMIQMLVELFGKFSPEEISEIKDDDLTDRIDSILVLEAVSGTLNDLTPEQIAIFDAAVEGRPIR</sequence>
<evidence type="ECO:0000313" key="1">
    <source>
        <dbReference type="EMBL" id="BDI17756.1"/>
    </source>
</evidence>
<gene>
    <name evidence="1" type="ORF">ANSO36C_35580</name>
</gene>
<protein>
    <submittedName>
        <fullName evidence="1">Uncharacterized protein</fullName>
    </submittedName>
</protein>
<dbReference type="Proteomes" id="UP001055453">
    <property type="component" value="Chromosome"/>
</dbReference>
<keyword evidence="2" id="KW-1185">Reference proteome</keyword>
<dbReference type="RefSeq" id="WP_251955580.1">
    <property type="nucleotide sequence ID" value="NZ_AP025732.1"/>
</dbReference>
<proteinExistence type="predicted"/>
<evidence type="ECO:0000313" key="2">
    <source>
        <dbReference type="Proteomes" id="UP001055453"/>
    </source>
</evidence>